<dbReference type="AlphaFoldDB" id="A0A5H2XUH9"/>
<protein>
    <submittedName>
        <fullName evidence="1">Leucine-rich repeat protein kinase family protein</fullName>
    </submittedName>
</protein>
<gene>
    <name evidence="1" type="ORF">Prudu_1041S000300</name>
</gene>
<evidence type="ECO:0000313" key="1">
    <source>
        <dbReference type="EMBL" id="BBN69595.1"/>
    </source>
</evidence>
<keyword evidence="1" id="KW-0418">Kinase</keyword>
<keyword evidence="1" id="KW-0808">Transferase</keyword>
<dbReference type="GO" id="GO:0016301">
    <property type="term" value="F:kinase activity"/>
    <property type="evidence" value="ECO:0007669"/>
    <property type="project" value="UniProtKB-KW"/>
</dbReference>
<dbReference type="EMBL" id="AP021378">
    <property type="protein sequence ID" value="BBN69595.1"/>
    <property type="molecule type" value="Genomic_DNA"/>
</dbReference>
<accession>A0A5H2XUH9</accession>
<proteinExistence type="predicted"/>
<reference evidence="1" key="1">
    <citation type="journal article" date="2019" name="Science">
        <title>Mutation of a bHLH transcription factor allowed almond domestication.</title>
        <authorList>
            <person name="Sanchez-Perez R."/>
            <person name="Pavan S."/>
            <person name="Mazzeo R."/>
            <person name="Moldovan C."/>
            <person name="Aiese Cigliano R."/>
            <person name="Del Cueto J."/>
            <person name="Ricciardi F."/>
            <person name="Lotti C."/>
            <person name="Ricciardi L."/>
            <person name="Dicenta F."/>
            <person name="Lopez-Marques R.L."/>
            <person name="Lindberg Moller B."/>
        </authorList>
    </citation>
    <scope>NUCLEOTIDE SEQUENCE</scope>
</reference>
<organism evidence="1">
    <name type="scientific">Prunus dulcis</name>
    <name type="common">Almond</name>
    <name type="synonym">Amygdalus dulcis</name>
    <dbReference type="NCBI Taxonomy" id="3755"/>
    <lineage>
        <taxon>Eukaryota</taxon>
        <taxon>Viridiplantae</taxon>
        <taxon>Streptophyta</taxon>
        <taxon>Embryophyta</taxon>
        <taxon>Tracheophyta</taxon>
        <taxon>Spermatophyta</taxon>
        <taxon>Magnoliopsida</taxon>
        <taxon>eudicotyledons</taxon>
        <taxon>Gunneridae</taxon>
        <taxon>Pentapetalae</taxon>
        <taxon>rosids</taxon>
        <taxon>fabids</taxon>
        <taxon>Rosales</taxon>
        <taxon>Rosaceae</taxon>
        <taxon>Amygdaloideae</taxon>
        <taxon>Amygdaleae</taxon>
        <taxon>Prunus</taxon>
    </lineage>
</organism>
<name>A0A5H2XUH9_PRUDU</name>
<sequence>MVFIPLGFSWQSFNRQCRTRVNIHRILCYT</sequence>